<protein>
    <submittedName>
        <fullName evidence="2">Uncharacterized protein</fullName>
    </submittedName>
</protein>
<feature type="compositionally biased region" description="Basic and acidic residues" evidence="1">
    <location>
        <begin position="252"/>
        <end position="264"/>
    </location>
</feature>
<feature type="region of interest" description="Disordered" evidence="1">
    <location>
        <begin position="246"/>
        <end position="266"/>
    </location>
</feature>
<reference evidence="2 3" key="1">
    <citation type="journal article" date="2015" name="Genome Biol. Evol.">
        <title>Comparative Genomics of a Bacterivorous Green Alga Reveals Evolutionary Causalities and Consequences of Phago-Mixotrophic Mode of Nutrition.</title>
        <authorList>
            <person name="Burns J.A."/>
            <person name="Paasch A."/>
            <person name="Narechania A."/>
            <person name="Kim E."/>
        </authorList>
    </citation>
    <scope>NUCLEOTIDE SEQUENCE [LARGE SCALE GENOMIC DNA]</scope>
    <source>
        <strain evidence="2 3">PLY_AMNH</strain>
    </source>
</reference>
<gene>
    <name evidence="2" type="ORF">CYMTET_3848</name>
</gene>
<accession>A0AAE0H2Q0</accession>
<evidence type="ECO:0000313" key="2">
    <source>
        <dbReference type="EMBL" id="KAK3288630.1"/>
    </source>
</evidence>
<comment type="caution">
    <text evidence="2">The sequence shown here is derived from an EMBL/GenBank/DDBJ whole genome shotgun (WGS) entry which is preliminary data.</text>
</comment>
<dbReference type="Proteomes" id="UP001190700">
    <property type="component" value="Unassembled WGS sequence"/>
</dbReference>
<keyword evidence="3" id="KW-1185">Reference proteome</keyword>
<sequence>MTHRFAGEDIILNSNAILNLERVYHSNHCVRYCRKQLFEVACTGMWIFDGIDEAALEKRPGFTKYVKRKLKRFIEQALDQIFVQGFAVYRVIPESKRFMYPFACVVPIDEQTVYVIKRANNPENVVSTVVNTRSSASFFITPDGESKKREAAVTYYYAEDEPDPRTGDVRSVMRSVYYQISLTQNIEHSAMYSERAKSIPSVLTKRKTDQAFDERFLVNDVDTISDARAMLVMENMQLREHMDNALQTQKSESNRQEAASRVDRAGMSSSMYQVPDALENWTGVPRFVPLPMDADVAPSPTVGARGDLTTLQANCDSAIRKAFGVSDTGTKGYLRSHTNTQSQDASIESVPSRKVYWMRTLVQNLLRDVWTVCYAPLFPDAEEVNPVIHDEEFELLHIKDPWKLEQHASAHRGASLKTSEKLVAADVPRNDGVQKGSTEVTN</sequence>
<evidence type="ECO:0000313" key="3">
    <source>
        <dbReference type="Proteomes" id="UP001190700"/>
    </source>
</evidence>
<name>A0AAE0H2Q0_9CHLO</name>
<dbReference type="EMBL" id="LGRX02000421">
    <property type="protein sequence ID" value="KAK3288630.1"/>
    <property type="molecule type" value="Genomic_DNA"/>
</dbReference>
<dbReference type="AlphaFoldDB" id="A0AAE0H2Q0"/>
<organism evidence="2 3">
    <name type="scientific">Cymbomonas tetramitiformis</name>
    <dbReference type="NCBI Taxonomy" id="36881"/>
    <lineage>
        <taxon>Eukaryota</taxon>
        <taxon>Viridiplantae</taxon>
        <taxon>Chlorophyta</taxon>
        <taxon>Pyramimonadophyceae</taxon>
        <taxon>Pyramimonadales</taxon>
        <taxon>Pyramimonadaceae</taxon>
        <taxon>Cymbomonas</taxon>
    </lineage>
</organism>
<evidence type="ECO:0000256" key="1">
    <source>
        <dbReference type="SAM" id="MobiDB-lite"/>
    </source>
</evidence>
<proteinExistence type="predicted"/>